<evidence type="ECO:0000256" key="2">
    <source>
        <dbReference type="ARBA" id="ARBA00022737"/>
    </source>
</evidence>
<evidence type="ECO:0000313" key="6">
    <source>
        <dbReference type="EMBL" id="CAD9224191.1"/>
    </source>
</evidence>
<evidence type="ECO:0000256" key="5">
    <source>
        <dbReference type="ARBA" id="ARBA00045851"/>
    </source>
</evidence>
<dbReference type="SUPFAM" id="SSF82185">
    <property type="entry name" value="Histone H3 K4-specific methyltransferase SET7/9 N-terminal domain"/>
    <property type="match status" value="1"/>
</dbReference>
<name>A0A7S1XBI5_9CHLO</name>
<accession>A0A7S1XBI5</accession>
<dbReference type="InterPro" id="IPR052472">
    <property type="entry name" value="MORN3"/>
</dbReference>
<protein>
    <recommendedName>
        <fullName evidence="4">MORN repeat-containing protein 3</fullName>
    </recommendedName>
</protein>
<organism evidence="6">
    <name type="scientific">Tetraselmis chuii</name>
    <dbReference type="NCBI Taxonomy" id="63592"/>
    <lineage>
        <taxon>Eukaryota</taxon>
        <taxon>Viridiplantae</taxon>
        <taxon>Chlorophyta</taxon>
        <taxon>core chlorophytes</taxon>
        <taxon>Chlorodendrophyceae</taxon>
        <taxon>Chlorodendrales</taxon>
        <taxon>Chlorodendraceae</taxon>
        <taxon>Tetraselmis</taxon>
    </lineage>
</organism>
<dbReference type="GO" id="GO:0016020">
    <property type="term" value="C:membrane"/>
    <property type="evidence" value="ECO:0007669"/>
    <property type="project" value="UniProtKB-ARBA"/>
</dbReference>
<reference evidence="6" key="1">
    <citation type="submission" date="2021-01" db="EMBL/GenBank/DDBJ databases">
        <authorList>
            <person name="Corre E."/>
            <person name="Pelletier E."/>
            <person name="Niang G."/>
            <person name="Scheremetjew M."/>
            <person name="Finn R."/>
            <person name="Kale V."/>
            <person name="Holt S."/>
            <person name="Cochrane G."/>
            <person name="Meng A."/>
            <person name="Brown T."/>
            <person name="Cohen L."/>
        </authorList>
    </citation>
    <scope>NUCLEOTIDE SEQUENCE</scope>
    <source>
        <strain evidence="6">PLY429</strain>
    </source>
</reference>
<gene>
    <name evidence="6" type="ORF">TCHU04912_LOCUS21093</name>
</gene>
<dbReference type="SMART" id="SM00698">
    <property type="entry name" value="MORN"/>
    <property type="match status" value="6"/>
</dbReference>
<dbReference type="Gene3D" id="2.20.110.10">
    <property type="entry name" value="Histone H3 K4-specific methyltransferase SET7/9 N-terminal domain"/>
    <property type="match status" value="2"/>
</dbReference>
<evidence type="ECO:0000256" key="3">
    <source>
        <dbReference type="ARBA" id="ARBA00023329"/>
    </source>
</evidence>
<dbReference type="EMBL" id="HBGG01040896">
    <property type="protein sequence ID" value="CAD9224191.1"/>
    <property type="molecule type" value="Transcribed_RNA"/>
</dbReference>
<sequence length="240" mass="27024">MPSGYRTFEEREQAWKHWDRDAQKEGPRHTVYWTTGEQYTGAWKNNKRHGKGTVIYKNGDKYEGDWAAGLRQGLGTLWIYVDGKFVVRYNGMWHKDRPSGNGTFFGNDGELYEGEFKGGLRCGRGKQSVGGRAVDGFGATVYEGEWLNDMKNGRGTLTKPNGDVHEGEWKDNMRHGQGTYYFMEKGMRYDGVWQEDVCKCGTYSEIHASGPGTKGVLPNLELKTPTEVLKSATAAAVEQL</sequence>
<comment type="function">
    <text evidence="5">Assembles a suppression complex (suppresome) by tethering SIRT1 and MDM2 to regulate composite modifications of p53/TP53. Confers both deacetylation-mediated functional inactivation, by SIRT1, and ubiquitination-dependent degradation, by MDM2, of p53/TP53, promoting a proliferative and cell survival behaviors. May play a role in the regulation of spermatogenesis.</text>
</comment>
<dbReference type="AlphaFoldDB" id="A0A7S1XBI5"/>
<keyword evidence="3" id="KW-0968">Cytoplasmic vesicle</keyword>
<dbReference type="InterPro" id="IPR003409">
    <property type="entry name" value="MORN"/>
</dbReference>
<evidence type="ECO:0000256" key="4">
    <source>
        <dbReference type="ARBA" id="ARBA00039854"/>
    </source>
</evidence>
<proteinExistence type="predicted"/>
<dbReference type="Pfam" id="PF02493">
    <property type="entry name" value="MORN"/>
    <property type="match status" value="6"/>
</dbReference>
<comment type="subcellular location">
    <subcellularLocation>
        <location evidence="1">Cytoplasmic vesicle</location>
        <location evidence="1">Secretory vesicle</location>
        <location evidence="1">Acrosome</location>
    </subcellularLocation>
</comment>
<dbReference type="PANTHER" id="PTHR46511:SF1">
    <property type="entry name" value="MORN REPEAT-CONTAINING PROTEIN 3"/>
    <property type="match status" value="1"/>
</dbReference>
<keyword evidence="2" id="KW-0677">Repeat</keyword>
<dbReference type="PANTHER" id="PTHR46511">
    <property type="entry name" value="MORN REPEAT-CONTAINING PROTEIN 3"/>
    <property type="match status" value="1"/>
</dbReference>
<dbReference type="GO" id="GO:0001669">
    <property type="term" value="C:acrosomal vesicle"/>
    <property type="evidence" value="ECO:0007669"/>
    <property type="project" value="UniProtKB-SubCell"/>
</dbReference>
<evidence type="ECO:0000256" key="1">
    <source>
        <dbReference type="ARBA" id="ARBA00004218"/>
    </source>
</evidence>